<evidence type="ECO:0000256" key="2">
    <source>
        <dbReference type="SAM" id="SignalP"/>
    </source>
</evidence>
<evidence type="ECO:0000313" key="4">
    <source>
        <dbReference type="Proteomes" id="UP000076738"/>
    </source>
</evidence>
<dbReference type="OrthoDB" id="10559418at2759"/>
<sequence length="121" mass="13823">MRTSYILAALAFVVPALAYGAVEFDDDYTDLARSVDERSPEAEPATHPHSHGSRVYVHFGHHTPHGSHDRHAPGNPYLFRYRHERFGHGQAGTGVRQRLQKRPMPVERAMQRRSERLVDLD</sequence>
<evidence type="ECO:0000256" key="1">
    <source>
        <dbReference type="SAM" id="MobiDB-lite"/>
    </source>
</evidence>
<protein>
    <submittedName>
        <fullName evidence="3">Uncharacterized protein</fullName>
    </submittedName>
</protein>
<feature type="compositionally biased region" description="Basic and acidic residues" evidence="1">
    <location>
        <begin position="33"/>
        <end position="46"/>
    </location>
</feature>
<dbReference type="EMBL" id="KV417275">
    <property type="protein sequence ID" value="KZO98574.1"/>
    <property type="molecule type" value="Genomic_DNA"/>
</dbReference>
<feature type="chain" id="PRO_5007891051" evidence="2">
    <location>
        <begin position="19"/>
        <end position="121"/>
    </location>
</feature>
<keyword evidence="4" id="KW-1185">Reference proteome</keyword>
<evidence type="ECO:0000313" key="3">
    <source>
        <dbReference type="EMBL" id="KZO98574.1"/>
    </source>
</evidence>
<name>A0A167PA34_CALVF</name>
<gene>
    <name evidence="3" type="ORF">CALVIDRAFT_562027</name>
</gene>
<dbReference type="Proteomes" id="UP000076738">
    <property type="component" value="Unassembled WGS sequence"/>
</dbReference>
<reference evidence="3 4" key="1">
    <citation type="journal article" date="2016" name="Mol. Biol. Evol.">
        <title>Comparative Genomics of Early-Diverging Mushroom-Forming Fungi Provides Insights into the Origins of Lignocellulose Decay Capabilities.</title>
        <authorList>
            <person name="Nagy L.G."/>
            <person name="Riley R."/>
            <person name="Tritt A."/>
            <person name="Adam C."/>
            <person name="Daum C."/>
            <person name="Floudas D."/>
            <person name="Sun H."/>
            <person name="Yadav J.S."/>
            <person name="Pangilinan J."/>
            <person name="Larsson K.H."/>
            <person name="Matsuura K."/>
            <person name="Barry K."/>
            <person name="Labutti K."/>
            <person name="Kuo R."/>
            <person name="Ohm R.A."/>
            <person name="Bhattacharya S.S."/>
            <person name="Shirouzu T."/>
            <person name="Yoshinaga Y."/>
            <person name="Martin F.M."/>
            <person name="Grigoriev I.V."/>
            <person name="Hibbett D.S."/>
        </authorList>
    </citation>
    <scope>NUCLEOTIDE SEQUENCE [LARGE SCALE GENOMIC DNA]</scope>
    <source>
        <strain evidence="3 4">TUFC12733</strain>
    </source>
</reference>
<accession>A0A167PA34</accession>
<feature type="region of interest" description="Disordered" evidence="1">
    <location>
        <begin position="33"/>
        <end position="121"/>
    </location>
</feature>
<proteinExistence type="predicted"/>
<dbReference type="AlphaFoldDB" id="A0A167PA34"/>
<keyword evidence="2" id="KW-0732">Signal</keyword>
<organism evidence="3 4">
    <name type="scientific">Calocera viscosa (strain TUFC12733)</name>
    <dbReference type="NCBI Taxonomy" id="1330018"/>
    <lineage>
        <taxon>Eukaryota</taxon>
        <taxon>Fungi</taxon>
        <taxon>Dikarya</taxon>
        <taxon>Basidiomycota</taxon>
        <taxon>Agaricomycotina</taxon>
        <taxon>Dacrymycetes</taxon>
        <taxon>Dacrymycetales</taxon>
        <taxon>Dacrymycetaceae</taxon>
        <taxon>Calocera</taxon>
    </lineage>
</organism>
<feature type="signal peptide" evidence="2">
    <location>
        <begin position="1"/>
        <end position="18"/>
    </location>
</feature>
<feature type="compositionally biased region" description="Basic and acidic residues" evidence="1">
    <location>
        <begin position="109"/>
        <end position="121"/>
    </location>
</feature>